<dbReference type="PANTHER" id="PTHR46246">
    <property type="entry name" value="GUANOSINE-3',5'-BIS(DIPHOSPHATE) 3'-PYROPHOSPHOHYDROLASE MESH1"/>
    <property type="match status" value="1"/>
</dbReference>
<evidence type="ECO:0000313" key="2">
    <source>
        <dbReference type="Proteomes" id="UP000681356"/>
    </source>
</evidence>
<accession>A0A8J7WB48</accession>
<dbReference type="PANTHER" id="PTHR46246:SF1">
    <property type="entry name" value="GUANOSINE-3',5'-BIS(DIPHOSPHATE) 3'-PYROPHOSPHOHYDROLASE MESH1"/>
    <property type="match status" value="1"/>
</dbReference>
<dbReference type="Proteomes" id="UP000681356">
    <property type="component" value="Unassembled WGS sequence"/>
</dbReference>
<evidence type="ECO:0000313" key="1">
    <source>
        <dbReference type="EMBL" id="MBS0124310.1"/>
    </source>
</evidence>
<dbReference type="AlphaFoldDB" id="A0A8J7WB48"/>
<sequence length="96" mass="10320">MLTPRYDEALSYAAALHRDQVRKVSNIPYIAHLLCVSALVLEHSGDEDQAIAGLLHDAVEDQGGLATADQIGAKYGPRVRSMVLECSDNHGGYKAA</sequence>
<dbReference type="Gene3D" id="1.10.3210.10">
    <property type="entry name" value="Hypothetical protein af1432"/>
    <property type="match status" value="1"/>
</dbReference>
<organism evidence="1 2">
    <name type="scientific">Thetidibacter halocola</name>
    <dbReference type="NCBI Taxonomy" id="2827239"/>
    <lineage>
        <taxon>Bacteria</taxon>
        <taxon>Pseudomonadati</taxon>
        <taxon>Pseudomonadota</taxon>
        <taxon>Alphaproteobacteria</taxon>
        <taxon>Rhodobacterales</taxon>
        <taxon>Roseobacteraceae</taxon>
        <taxon>Thetidibacter</taxon>
    </lineage>
</organism>
<gene>
    <name evidence="1" type="ORF">KB874_09180</name>
</gene>
<name>A0A8J7WB48_9RHOB</name>
<comment type="caution">
    <text evidence="1">The sequence shown here is derived from an EMBL/GenBank/DDBJ whole genome shotgun (WGS) entry which is preliminary data.</text>
</comment>
<proteinExistence type="predicted"/>
<dbReference type="RefSeq" id="WP_212536264.1">
    <property type="nucleotide sequence ID" value="NZ_JAGTUU010000003.1"/>
</dbReference>
<dbReference type="SUPFAM" id="SSF109604">
    <property type="entry name" value="HD-domain/PDEase-like"/>
    <property type="match status" value="1"/>
</dbReference>
<dbReference type="GO" id="GO:0008893">
    <property type="term" value="F:guanosine-3',5'-bis(diphosphate) 3'-diphosphatase activity"/>
    <property type="evidence" value="ECO:0007669"/>
    <property type="project" value="TreeGrafter"/>
</dbReference>
<dbReference type="EMBL" id="JAGTUU010000003">
    <property type="protein sequence ID" value="MBS0124310.1"/>
    <property type="molecule type" value="Genomic_DNA"/>
</dbReference>
<keyword evidence="2" id="KW-1185">Reference proteome</keyword>
<reference evidence="1" key="1">
    <citation type="submission" date="2021-04" db="EMBL/GenBank/DDBJ databases">
        <authorList>
            <person name="Yoon J."/>
        </authorList>
    </citation>
    <scope>NUCLEOTIDE SEQUENCE</scope>
    <source>
        <strain evidence="1">KMU-90</strain>
    </source>
</reference>
<dbReference type="Pfam" id="PF13328">
    <property type="entry name" value="HD_4"/>
    <property type="match status" value="1"/>
</dbReference>
<dbReference type="InterPro" id="IPR052194">
    <property type="entry name" value="MESH1"/>
</dbReference>
<protein>
    <submittedName>
        <fullName evidence="1">HD domain-containing protein</fullName>
    </submittedName>
</protein>